<dbReference type="AlphaFoldDB" id="A0A087TE00"/>
<evidence type="ECO:0000256" key="1">
    <source>
        <dbReference type="SAM" id="Coils"/>
    </source>
</evidence>
<dbReference type="EMBL" id="KK114790">
    <property type="protein sequence ID" value="KFM63339.1"/>
    <property type="molecule type" value="Genomic_DNA"/>
</dbReference>
<dbReference type="PANTHER" id="PTHR23167">
    <property type="entry name" value="CALPONIN HOMOLOGY DOMAIN-CONTAINING PROTEIN DDB_G0272472-RELATED"/>
    <property type="match status" value="1"/>
</dbReference>
<feature type="domain" description="BMERB" evidence="3">
    <location>
        <begin position="7"/>
        <end position="156"/>
    </location>
</feature>
<keyword evidence="5" id="KW-1185">Reference proteome</keyword>
<evidence type="ECO:0000259" key="3">
    <source>
        <dbReference type="PROSITE" id="PS51848"/>
    </source>
</evidence>
<dbReference type="Pfam" id="PF12130">
    <property type="entry name" value="bMERB_dom"/>
    <property type="match status" value="1"/>
</dbReference>
<dbReference type="InterPro" id="IPR022735">
    <property type="entry name" value="bMERB_dom"/>
</dbReference>
<proteinExistence type="predicted"/>
<dbReference type="OrthoDB" id="20799at2759"/>
<sequence length="173" mass="20625">MVQKVQRQQVLKRLRSAQEIQRRLEELEIKQKELEQQGVEVEKMFRREGHGSDSKEEAELMQKWYTLIHSKNKLTREEQELVIRLKDLELEDRHSKLQQTLRERLAQNSDKTEAQIMEERKILAEMLEIVEKRDELVAMLEQLRLREVEEEKNATTEVFSKGMKSPLSPGEKS</sequence>
<dbReference type="PROSITE" id="PS51848">
    <property type="entry name" value="BMERB"/>
    <property type="match status" value="1"/>
</dbReference>
<dbReference type="PANTHER" id="PTHR23167:SF54">
    <property type="entry name" value="[F-ACTIN]-MONOOXYGENASE MICAL"/>
    <property type="match status" value="1"/>
</dbReference>
<evidence type="ECO:0000256" key="2">
    <source>
        <dbReference type="SAM" id="MobiDB-lite"/>
    </source>
</evidence>
<dbReference type="Proteomes" id="UP000054359">
    <property type="component" value="Unassembled WGS sequence"/>
</dbReference>
<feature type="non-terminal residue" evidence="4">
    <location>
        <position position="173"/>
    </location>
</feature>
<dbReference type="SMART" id="SM01203">
    <property type="entry name" value="DUF3585"/>
    <property type="match status" value="1"/>
</dbReference>
<organism evidence="4 5">
    <name type="scientific">Stegodyphus mimosarum</name>
    <name type="common">African social velvet spider</name>
    <dbReference type="NCBI Taxonomy" id="407821"/>
    <lineage>
        <taxon>Eukaryota</taxon>
        <taxon>Metazoa</taxon>
        <taxon>Ecdysozoa</taxon>
        <taxon>Arthropoda</taxon>
        <taxon>Chelicerata</taxon>
        <taxon>Arachnida</taxon>
        <taxon>Araneae</taxon>
        <taxon>Araneomorphae</taxon>
        <taxon>Entelegynae</taxon>
        <taxon>Eresoidea</taxon>
        <taxon>Eresidae</taxon>
        <taxon>Stegodyphus</taxon>
    </lineage>
</organism>
<keyword evidence="1" id="KW-0175">Coiled coil</keyword>
<feature type="coiled-coil region" evidence="1">
    <location>
        <begin position="7"/>
        <end position="44"/>
    </location>
</feature>
<dbReference type="OMA" id="EAGTECT"/>
<evidence type="ECO:0000313" key="5">
    <source>
        <dbReference type="Proteomes" id="UP000054359"/>
    </source>
</evidence>
<dbReference type="InterPro" id="IPR050540">
    <property type="entry name" value="F-actin_Monoox_Mical"/>
</dbReference>
<name>A0A087TE00_STEMI</name>
<reference evidence="4 5" key="1">
    <citation type="submission" date="2013-11" db="EMBL/GenBank/DDBJ databases">
        <title>Genome sequencing of Stegodyphus mimosarum.</title>
        <authorList>
            <person name="Bechsgaard J."/>
        </authorList>
    </citation>
    <scope>NUCLEOTIDE SEQUENCE [LARGE SCALE GENOMIC DNA]</scope>
</reference>
<feature type="region of interest" description="Disordered" evidence="2">
    <location>
        <begin position="151"/>
        <end position="173"/>
    </location>
</feature>
<dbReference type="STRING" id="407821.A0A087TE00"/>
<gene>
    <name evidence="4" type="ORF">X975_21440</name>
</gene>
<accession>A0A087TE00</accession>
<protein>
    <recommendedName>
        <fullName evidence="3">BMERB domain-containing protein</fullName>
    </recommendedName>
</protein>
<evidence type="ECO:0000313" key="4">
    <source>
        <dbReference type="EMBL" id="KFM63339.1"/>
    </source>
</evidence>